<proteinExistence type="predicted"/>
<dbReference type="Proteomes" id="UP001163324">
    <property type="component" value="Chromosome 8"/>
</dbReference>
<sequence length="272" mass="30025">MPSSSEMRSHRDSWPPTQVRLVPVDMQVGKAADELRPLLDIDDDPLTYFLTPTPDFEDVDGDFDMDMGFDAGIEDPSRPRDVVRSVSPSTLDGLRKTRTRGLLRRMPSSDMITESGLATPPDEDDDDNEEYVGFSPQFLSLSDFSDSRPQNPVFGRSVNSRLSPPPQLSMSPPQSSSPPPLSSSPLSRGRTRSGRNRLGGSRARGGRPAHLWREPSPDVWSIEEETEEEILSGELSDDPAGSWGSPRREGIEMRAASKPKKQVRFVLPAGHA</sequence>
<organism evidence="1 2">
    <name type="scientific">Trichothecium roseum</name>
    <dbReference type="NCBI Taxonomy" id="47278"/>
    <lineage>
        <taxon>Eukaryota</taxon>
        <taxon>Fungi</taxon>
        <taxon>Dikarya</taxon>
        <taxon>Ascomycota</taxon>
        <taxon>Pezizomycotina</taxon>
        <taxon>Sordariomycetes</taxon>
        <taxon>Hypocreomycetidae</taxon>
        <taxon>Hypocreales</taxon>
        <taxon>Hypocreales incertae sedis</taxon>
        <taxon>Trichothecium</taxon>
    </lineage>
</organism>
<dbReference type="EMBL" id="CM047947">
    <property type="protein sequence ID" value="KAI9896983.1"/>
    <property type="molecule type" value="Genomic_DNA"/>
</dbReference>
<evidence type="ECO:0000313" key="1">
    <source>
        <dbReference type="EMBL" id="KAI9896983.1"/>
    </source>
</evidence>
<comment type="caution">
    <text evidence="1">The sequence shown here is derived from an EMBL/GenBank/DDBJ whole genome shotgun (WGS) entry which is preliminary data.</text>
</comment>
<accession>A0ACC0USA7</accession>
<evidence type="ECO:0000313" key="2">
    <source>
        <dbReference type="Proteomes" id="UP001163324"/>
    </source>
</evidence>
<name>A0ACC0USA7_9HYPO</name>
<gene>
    <name evidence="1" type="ORF">N3K66_008005</name>
</gene>
<reference evidence="1" key="1">
    <citation type="submission" date="2022-10" db="EMBL/GenBank/DDBJ databases">
        <title>Complete Genome of Trichothecium roseum strain YXFP-22015, a Plant Pathogen Isolated from Citrus.</title>
        <authorList>
            <person name="Wang Y."/>
            <person name="Zhu L."/>
        </authorList>
    </citation>
    <scope>NUCLEOTIDE SEQUENCE</scope>
    <source>
        <strain evidence="1">YXFP-22015</strain>
    </source>
</reference>
<protein>
    <submittedName>
        <fullName evidence="1">Uncharacterized protein</fullName>
    </submittedName>
</protein>
<keyword evidence="2" id="KW-1185">Reference proteome</keyword>